<dbReference type="InterPro" id="IPR028992">
    <property type="entry name" value="Hedgehog/Intein_dom"/>
</dbReference>
<dbReference type="SUPFAM" id="SSF51294">
    <property type="entry name" value="Hedgehog/intein (Hint) domain"/>
    <property type="match status" value="1"/>
</dbReference>
<name>A0A6N6JMZ2_9RHOB</name>
<dbReference type="AlphaFoldDB" id="A0A6N6JMZ2"/>
<dbReference type="InterPro" id="IPR036844">
    <property type="entry name" value="Hint_dom_sf"/>
</dbReference>
<feature type="domain" description="Hedgehog/Intein (Hint)" evidence="1">
    <location>
        <begin position="1"/>
        <end position="131"/>
    </location>
</feature>
<sequence length="180" mass="20464">MRVEDLKVGDDVITRDNGTQPLVSVSIKTLDAFWLRTHEHLQPIVIEAGVLGNGLPEQPIRVSPNHRLLSLRDRTALAYVDAETLIAAKNLLNPKAGIYKLDAGTVTYVHIACVCHQVVLCNGTWTEIFQPHDKSHHGFGNAQRIELFEIFPDLKTTHPWRQRSTSREMWRRQSARLMAR</sequence>
<reference evidence="2 3" key="1">
    <citation type="submission" date="2019-12" db="EMBL/GenBank/DDBJ databases">
        <title>Litoreibacter badius sp. nov., a novel bacteriochlorophyll a-containing bacterium in the genus Litoreibacter.</title>
        <authorList>
            <person name="Kanamuro M."/>
            <person name="Takabe Y."/>
            <person name="Mori K."/>
            <person name="Takaichi S."/>
            <person name="Hanada S."/>
        </authorList>
    </citation>
    <scope>NUCLEOTIDE SEQUENCE [LARGE SCALE GENOMIC DNA]</scope>
    <source>
        <strain evidence="2 3">K6</strain>
    </source>
</reference>
<dbReference type="EMBL" id="BLJE01000005">
    <property type="protein sequence ID" value="GFE66622.1"/>
    <property type="molecule type" value="Genomic_DNA"/>
</dbReference>
<proteinExistence type="predicted"/>
<evidence type="ECO:0000259" key="1">
    <source>
        <dbReference type="Pfam" id="PF13403"/>
    </source>
</evidence>
<dbReference type="Proteomes" id="UP000436822">
    <property type="component" value="Unassembled WGS sequence"/>
</dbReference>
<keyword evidence="3" id="KW-1185">Reference proteome</keyword>
<protein>
    <recommendedName>
        <fullName evidence="1">Hedgehog/Intein (Hint) domain-containing protein</fullName>
    </recommendedName>
</protein>
<accession>A0A6N6JMZ2</accession>
<evidence type="ECO:0000313" key="3">
    <source>
        <dbReference type="Proteomes" id="UP000436822"/>
    </source>
</evidence>
<gene>
    <name evidence="2" type="ORF">KIN_36960</name>
</gene>
<comment type="caution">
    <text evidence="2">The sequence shown here is derived from an EMBL/GenBank/DDBJ whole genome shotgun (WGS) entry which is preliminary data.</text>
</comment>
<dbReference type="Pfam" id="PF13403">
    <property type="entry name" value="Hint_2"/>
    <property type="match status" value="1"/>
</dbReference>
<evidence type="ECO:0000313" key="2">
    <source>
        <dbReference type="EMBL" id="GFE66622.1"/>
    </source>
</evidence>
<organism evidence="2 3">
    <name type="scientific">Litoreibacter roseus</name>
    <dbReference type="NCBI Taxonomy" id="2601869"/>
    <lineage>
        <taxon>Bacteria</taxon>
        <taxon>Pseudomonadati</taxon>
        <taxon>Pseudomonadota</taxon>
        <taxon>Alphaproteobacteria</taxon>
        <taxon>Rhodobacterales</taxon>
        <taxon>Roseobacteraceae</taxon>
        <taxon>Litoreibacter</taxon>
    </lineage>
</organism>